<sequence length="62" mass="7258">MIRTYMFDLSLFLVKSMNLVKLTVQVYCEVSEKLPYSIAIIVKQRQLQNLAFDSLCQLEMIP</sequence>
<feature type="chain" id="PRO_5023066806" evidence="1">
    <location>
        <begin position="17"/>
        <end position="62"/>
    </location>
</feature>
<organism evidence="2 3">
    <name type="scientific">Gossypium darwinii</name>
    <name type="common">Darwin's cotton</name>
    <name type="synonym">Gossypium barbadense var. darwinii</name>
    <dbReference type="NCBI Taxonomy" id="34276"/>
    <lineage>
        <taxon>Eukaryota</taxon>
        <taxon>Viridiplantae</taxon>
        <taxon>Streptophyta</taxon>
        <taxon>Embryophyta</taxon>
        <taxon>Tracheophyta</taxon>
        <taxon>Spermatophyta</taxon>
        <taxon>Magnoliopsida</taxon>
        <taxon>eudicotyledons</taxon>
        <taxon>Gunneridae</taxon>
        <taxon>Pentapetalae</taxon>
        <taxon>rosids</taxon>
        <taxon>malvids</taxon>
        <taxon>Malvales</taxon>
        <taxon>Malvaceae</taxon>
        <taxon>Malvoideae</taxon>
        <taxon>Gossypium</taxon>
    </lineage>
</organism>
<protein>
    <submittedName>
        <fullName evidence="2">Uncharacterized protein</fullName>
    </submittedName>
</protein>
<evidence type="ECO:0000256" key="1">
    <source>
        <dbReference type="SAM" id="SignalP"/>
    </source>
</evidence>
<dbReference type="EMBL" id="CM017706">
    <property type="protein sequence ID" value="TYG65862.1"/>
    <property type="molecule type" value="Genomic_DNA"/>
</dbReference>
<keyword evidence="1" id="KW-0732">Signal</keyword>
<accession>A0A5D2CCK4</accession>
<evidence type="ECO:0000313" key="2">
    <source>
        <dbReference type="EMBL" id="TYG65862.1"/>
    </source>
</evidence>
<name>A0A5D2CCK4_GOSDA</name>
<gene>
    <name evidence="2" type="ORF">ES288_D06G221200v1</name>
</gene>
<dbReference type="AlphaFoldDB" id="A0A5D2CCK4"/>
<evidence type="ECO:0000313" key="3">
    <source>
        <dbReference type="Proteomes" id="UP000323506"/>
    </source>
</evidence>
<dbReference type="Proteomes" id="UP000323506">
    <property type="component" value="Chromosome D06"/>
</dbReference>
<keyword evidence="3" id="KW-1185">Reference proteome</keyword>
<reference evidence="2 3" key="1">
    <citation type="submission" date="2019-06" db="EMBL/GenBank/DDBJ databases">
        <title>WGS assembly of Gossypium darwinii.</title>
        <authorList>
            <person name="Chen Z.J."/>
            <person name="Sreedasyam A."/>
            <person name="Ando A."/>
            <person name="Song Q."/>
            <person name="De L."/>
            <person name="Hulse-Kemp A."/>
            <person name="Ding M."/>
            <person name="Ye W."/>
            <person name="Kirkbride R."/>
            <person name="Jenkins J."/>
            <person name="Plott C."/>
            <person name="Lovell J."/>
            <person name="Lin Y.-M."/>
            <person name="Vaughn R."/>
            <person name="Liu B."/>
            <person name="Li W."/>
            <person name="Simpson S."/>
            <person name="Scheffler B."/>
            <person name="Saski C."/>
            <person name="Grover C."/>
            <person name="Hu G."/>
            <person name="Conover J."/>
            <person name="Carlson J."/>
            <person name="Shu S."/>
            <person name="Boston L."/>
            <person name="Williams M."/>
            <person name="Peterson D."/>
            <person name="Mcgee K."/>
            <person name="Jones D."/>
            <person name="Wendel J."/>
            <person name="Stelly D."/>
            <person name="Grimwood J."/>
            <person name="Schmutz J."/>
        </authorList>
    </citation>
    <scope>NUCLEOTIDE SEQUENCE [LARGE SCALE GENOMIC DNA]</scope>
    <source>
        <strain evidence="2">1808015.09</strain>
    </source>
</reference>
<proteinExistence type="predicted"/>
<feature type="signal peptide" evidence="1">
    <location>
        <begin position="1"/>
        <end position="16"/>
    </location>
</feature>